<dbReference type="InParanoid" id="A0A1Y2FCU9"/>
<keyword evidence="5" id="KW-0539">Nucleus</keyword>
<feature type="compositionally biased region" description="Low complexity" evidence="6">
    <location>
        <begin position="17"/>
        <end position="29"/>
    </location>
</feature>
<feature type="compositionally biased region" description="Acidic residues" evidence="6">
    <location>
        <begin position="93"/>
        <end position="125"/>
    </location>
</feature>
<feature type="compositionally biased region" description="Acidic residues" evidence="6">
    <location>
        <begin position="49"/>
        <end position="72"/>
    </location>
</feature>
<dbReference type="GO" id="GO:0030687">
    <property type="term" value="C:preribosome, large subunit precursor"/>
    <property type="evidence" value="ECO:0007669"/>
    <property type="project" value="TreeGrafter"/>
</dbReference>
<dbReference type="PANTHER" id="PTHR13028">
    <property type="entry name" value="RRNA PROCESSING PROTEIN EBNA1-BINDING PROTEIN-RELATED"/>
    <property type="match status" value="1"/>
</dbReference>
<evidence type="ECO:0000256" key="4">
    <source>
        <dbReference type="ARBA" id="ARBA00023054"/>
    </source>
</evidence>
<evidence type="ECO:0000313" key="8">
    <source>
        <dbReference type="Proteomes" id="UP000193467"/>
    </source>
</evidence>
<dbReference type="AlphaFoldDB" id="A0A1Y2FCU9"/>
<dbReference type="InterPro" id="IPR008610">
    <property type="entry name" value="Ebp2"/>
</dbReference>
<dbReference type="Pfam" id="PF05890">
    <property type="entry name" value="Ebp2"/>
    <property type="match status" value="1"/>
</dbReference>
<gene>
    <name evidence="7" type="ORF">BCR35DRAFT_321319</name>
</gene>
<dbReference type="GO" id="GO:0006364">
    <property type="term" value="P:rRNA processing"/>
    <property type="evidence" value="ECO:0007669"/>
    <property type="project" value="TreeGrafter"/>
</dbReference>
<comment type="caution">
    <text evidence="7">The sequence shown here is derived from an EMBL/GenBank/DDBJ whole genome shotgun (WGS) entry which is preliminary data.</text>
</comment>
<evidence type="ECO:0000313" key="7">
    <source>
        <dbReference type="EMBL" id="ORY81742.1"/>
    </source>
</evidence>
<dbReference type="GO" id="GO:0005730">
    <property type="term" value="C:nucleolus"/>
    <property type="evidence" value="ECO:0007669"/>
    <property type="project" value="UniProtKB-SubCell"/>
</dbReference>
<dbReference type="GO" id="GO:0034399">
    <property type="term" value="C:nuclear periphery"/>
    <property type="evidence" value="ECO:0007669"/>
    <property type="project" value="TreeGrafter"/>
</dbReference>
<proteinExistence type="inferred from homology"/>
<feature type="region of interest" description="Disordered" evidence="6">
    <location>
        <begin position="332"/>
        <end position="405"/>
    </location>
</feature>
<evidence type="ECO:0000256" key="2">
    <source>
        <dbReference type="ARBA" id="ARBA00007336"/>
    </source>
</evidence>
<protein>
    <submittedName>
        <fullName evidence="7">Eukaryotic rRNA processing protein EBP2-domain-containing protein</fullName>
    </submittedName>
</protein>
<dbReference type="EMBL" id="MCGR01000022">
    <property type="protein sequence ID" value="ORY81742.1"/>
    <property type="molecule type" value="Genomic_DNA"/>
</dbReference>
<dbReference type="FunCoup" id="A0A1Y2FCU9">
    <property type="interactions" value="493"/>
</dbReference>
<evidence type="ECO:0000256" key="1">
    <source>
        <dbReference type="ARBA" id="ARBA00004604"/>
    </source>
</evidence>
<dbReference type="OrthoDB" id="443772at2759"/>
<keyword evidence="4" id="KW-0175">Coiled coil</keyword>
<feature type="compositionally biased region" description="Acidic residues" evidence="6">
    <location>
        <begin position="134"/>
        <end position="148"/>
    </location>
</feature>
<keyword evidence="3" id="KW-0690">Ribosome biogenesis</keyword>
<evidence type="ECO:0000256" key="6">
    <source>
        <dbReference type="SAM" id="MobiDB-lite"/>
    </source>
</evidence>
<reference evidence="7 8" key="1">
    <citation type="submission" date="2016-07" db="EMBL/GenBank/DDBJ databases">
        <title>Pervasive Adenine N6-methylation of Active Genes in Fungi.</title>
        <authorList>
            <consortium name="DOE Joint Genome Institute"/>
            <person name="Mondo S.J."/>
            <person name="Dannebaum R.O."/>
            <person name="Kuo R.C."/>
            <person name="Labutti K."/>
            <person name="Haridas S."/>
            <person name="Kuo A."/>
            <person name="Salamov A."/>
            <person name="Ahrendt S.R."/>
            <person name="Lipzen A."/>
            <person name="Sullivan W."/>
            <person name="Andreopoulos W.B."/>
            <person name="Clum A."/>
            <person name="Lindquist E."/>
            <person name="Daum C."/>
            <person name="Ramamoorthy G.K."/>
            <person name="Gryganskyi A."/>
            <person name="Culley D."/>
            <person name="Magnuson J.K."/>
            <person name="James T.Y."/>
            <person name="O'Malley M.A."/>
            <person name="Stajich J.E."/>
            <person name="Spatafora J.W."/>
            <person name="Visel A."/>
            <person name="Grigoriev I.V."/>
        </authorList>
    </citation>
    <scope>NUCLEOTIDE SEQUENCE [LARGE SCALE GENOMIC DNA]</scope>
    <source>
        <strain evidence="7 8">62-1032</strain>
    </source>
</reference>
<evidence type="ECO:0000256" key="3">
    <source>
        <dbReference type="ARBA" id="ARBA00022517"/>
    </source>
</evidence>
<keyword evidence="8" id="KW-1185">Reference proteome</keyword>
<evidence type="ECO:0000256" key="5">
    <source>
        <dbReference type="ARBA" id="ARBA00023242"/>
    </source>
</evidence>
<dbReference type="Proteomes" id="UP000193467">
    <property type="component" value="Unassembled WGS sequence"/>
</dbReference>
<comment type="subcellular location">
    <subcellularLocation>
        <location evidence="1">Nucleus</location>
        <location evidence="1">Nucleolus</location>
    </subcellularLocation>
</comment>
<dbReference type="STRING" id="106004.A0A1Y2FCU9"/>
<feature type="compositionally biased region" description="Basic and acidic residues" evidence="6">
    <location>
        <begin position="378"/>
        <end position="388"/>
    </location>
</feature>
<comment type="similarity">
    <text evidence="2">Belongs to the EBP2 family.</text>
</comment>
<feature type="region of interest" description="Disordered" evidence="6">
    <location>
        <begin position="1"/>
        <end position="148"/>
    </location>
</feature>
<accession>A0A1Y2FCU9</accession>
<sequence length="405" mass="45048">MSSVQKKMLTKSKKAAKAPQPALKASKSKPLPDESSDEEGSDAEVLLQADDDDDEDEDDESSSDESEDVTEEALERMMTLLGDVDAEQLGLGGEDDEDEEEQSGDEDEQEGSDDDDDDEMNEEEIEKMLMQQGSDDDEEQEQDDDEEDIEYENLSADEDGDIVPVERTTVNDKAALERVLASFKSDTTFFDTLTLTNPKSLAITDPENDLERELEFYKQALWAAQHAETLFSAASLPFHRPEDYFAEMLKTDAHMSTIRQSLLDESAGIKASEEARKLRDAKKFGKKVQVERLKEREKEKKEVGKRLESLKKKRKGADGGFATTEDFDIALEDAISGNPSKKRKVVESERGGRGKRGGGAMSRRGRDSKFGNPTTSRRPKENNDKMDGDAFAGRGGRGRGVRGCE</sequence>
<dbReference type="PROSITE" id="PS00018">
    <property type="entry name" value="EF_HAND_1"/>
    <property type="match status" value="1"/>
</dbReference>
<dbReference type="PANTHER" id="PTHR13028:SF0">
    <property type="entry name" value="RRNA-PROCESSING PROTEIN EBP2-RELATED"/>
    <property type="match status" value="1"/>
</dbReference>
<organism evidence="7 8">
    <name type="scientific">Leucosporidium creatinivorum</name>
    <dbReference type="NCBI Taxonomy" id="106004"/>
    <lineage>
        <taxon>Eukaryota</taxon>
        <taxon>Fungi</taxon>
        <taxon>Dikarya</taxon>
        <taxon>Basidiomycota</taxon>
        <taxon>Pucciniomycotina</taxon>
        <taxon>Microbotryomycetes</taxon>
        <taxon>Leucosporidiales</taxon>
        <taxon>Leucosporidium</taxon>
    </lineage>
</organism>
<dbReference type="InterPro" id="IPR018247">
    <property type="entry name" value="EF_Hand_1_Ca_BS"/>
</dbReference>
<dbReference type="GO" id="GO:0042273">
    <property type="term" value="P:ribosomal large subunit biogenesis"/>
    <property type="evidence" value="ECO:0007669"/>
    <property type="project" value="TreeGrafter"/>
</dbReference>
<feature type="compositionally biased region" description="Basic residues" evidence="6">
    <location>
        <begin position="396"/>
        <end position="405"/>
    </location>
</feature>
<name>A0A1Y2FCU9_9BASI</name>